<feature type="region of interest" description="Disordered" evidence="3">
    <location>
        <begin position="211"/>
        <end position="286"/>
    </location>
</feature>
<evidence type="ECO:0000256" key="1">
    <source>
        <dbReference type="ARBA" id="ARBA00022750"/>
    </source>
</evidence>
<dbReference type="SUPFAM" id="SSF57756">
    <property type="entry name" value="Retrovirus zinc finger-like domains"/>
    <property type="match status" value="1"/>
</dbReference>
<feature type="compositionally biased region" description="Basic and acidic residues" evidence="3">
    <location>
        <begin position="529"/>
        <end position="538"/>
    </location>
</feature>
<dbReference type="Pfam" id="PF13975">
    <property type="entry name" value="gag-asp_proteas"/>
    <property type="match status" value="1"/>
</dbReference>
<accession>A0A1X2I193</accession>
<dbReference type="CDD" id="cd00303">
    <property type="entry name" value="retropepsin_like"/>
    <property type="match status" value="1"/>
</dbReference>
<comment type="caution">
    <text evidence="5">The sequence shown here is derived from an EMBL/GenBank/DDBJ whole genome shotgun (WGS) entry which is preliminary data.</text>
</comment>
<gene>
    <name evidence="5" type="ORF">BCR42DRAFT_442906</name>
</gene>
<dbReference type="GO" id="GO:0006508">
    <property type="term" value="P:proteolysis"/>
    <property type="evidence" value="ECO:0007669"/>
    <property type="project" value="InterPro"/>
</dbReference>
<evidence type="ECO:0000259" key="4">
    <source>
        <dbReference type="PROSITE" id="PS50158"/>
    </source>
</evidence>
<evidence type="ECO:0000313" key="5">
    <source>
        <dbReference type="EMBL" id="ORZ07195.1"/>
    </source>
</evidence>
<dbReference type="OrthoDB" id="2246976at2759"/>
<keyword evidence="2" id="KW-0862">Zinc</keyword>
<feature type="compositionally biased region" description="Low complexity" evidence="3">
    <location>
        <begin position="517"/>
        <end position="528"/>
    </location>
</feature>
<dbReference type="PANTHER" id="PTHR15503:SF22">
    <property type="entry name" value="TRANSPOSON TY3-I GAG POLYPROTEIN"/>
    <property type="match status" value="1"/>
</dbReference>
<dbReference type="Proteomes" id="UP000193560">
    <property type="component" value="Unassembled WGS sequence"/>
</dbReference>
<dbReference type="InterPro" id="IPR001878">
    <property type="entry name" value="Znf_CCHC"/>
</dbReference>
<dbReference type="Gene3D" id="2.40.70.10">
    <property type="entry name" value="Acid Proteases"/>
    <property type="match status" value="1"/>
</dbReference>
<feature type="compositionally biased region" description="Acidic residues" evidence="3">
    <location>
        <begin position="264"/>
        <end position="286"/>
    </location>
</feature>
<name>A0A1X2I193_9FUNG</name>
<dbReference type="GO" id="GO:0004190">
    <property type="term" value="F:aspartic-type endopeptidase activity"/>
    <property type="evidence" value="ECO:0007669"/>
    <property type="project" value="UniProtKB-KW"/>
</dbReference>
<dbReference type="GO" id="GO:0003676">
    <property type="term" value="F:nucleic acid binding"/>
    <property type="evidence" value="ECO:0007669"/>
    <property type="project" value="InterPro"/>
</dbReference>
<keyword evidence="2" id="KW-0863">Zinc-finger</keyword>
<dbReference type="GO" id="GO:0008270">
    <property type="term" value="F:zinc ion binding"/>
    <property type="evidence" value="ECO:0007669"/>
    <property type="project" value="UniProtKB-KW"/>
</dbReference>
<dbReference type="PROSITE" id="PS00141">
    <property type="entry name" value="ASP_PROTEASE"/>
    <property type="match status" value="1"/>
</dbReference>
<dbReference type="SUPFAM" id="SSF50630">
    <property type="entry name" value="Acid proteases"/>
    <property type="match status" value="1"/>
</dbReference>
<organism evidence="5 6">
    <name type="scientific">Absidia repens</name>
    <dbReference type="NCBI Taxonomy" id="90262"/>
    <lineage>
        <taxon>Eukaryota</taxon>
        <taxon>Fungi</taxon>
        <taxon>Fungi incertae sedis</taxon>
        <taxon>Mucoromycota</taxon>
        <taxon>Mucoromycotina</taxon>
        <taxon>Mucoromycetes</taxon>
        <taxon>Mucorales</taxon>
        <taxon>Cunninghamellaceae</taxon>
        <taxon>Absidia</taxon>
    </lineage>
</organism>
<feature type="compositionally biased region" description="Acidic residues" evidence="3">
    <location>
        <begin position="226"/>
        <end position="254"/>
    </location>
</feature>
<feature type="domain" description="CCHC-type" evidence="4">
    <location>
        <begin position="199"/>
        <end position="214"/>
    </location>
</feature>
<dbReference type="Gene3D" id="4.10.60.10">
    <property type="entry name" value="Zinc finger, CCHC-type"/>
    <property type="match status" value="1"/>
</dbReference>
<dbReference type="AlphaFoldDB" id="A0A1X2I193"/>
<keyword evidence="2" id="KW-0479">Metal-binding</keyword>
<evidence type="ECO:0000256" key="2">
    <source>
        <dbReference type="PROSITE-ProRule" id="PRU00047"/>
    </source>
</evidence>
<keyword evidence="1" id="KW-0645">Protease</keyword>
<dbReference type="InterPro" id="IPR021109">
    <property type="entry name" value="Peptidase_aspartic_dom_sf"/>
</dbReference>
<reference evidence="5 6" key="1">
    <citation type="submission" date="2016-07" db="EMBL/GenBank/DDBJ databases">
        <title>Pervasive Adenine N6-methylation of Active Genes in Fungi.</title>
        <authorList>
            <consortium name="DOE Joint Genome Institute"/>
            <person name="Mondo S.J."/>
            <person name="Dannebaum R.O."/>
            <person name="Kuo R.C."/>
            <person name="Labutti K."/>
            <person name="Haridas S."/>
            <person name="Kuo A."/>
            <person name="Salamov A."/>
            <person name="Ahrendt S.R."/>
            <person name="Lipzen A."/>
            <person name="Sullivan W."/>
            <person name="Andreopoulos W.B."/>
            <person name="Clum A."/>
            <person name="Lindquist E."/>
            <person name="Daum C."/>
            <person name="Ramamoorthy G.K."/>
            <person name="Gryganskyi A."/>
            <person name="Culley D."/>
            <person name="Magnuson J.K."/>
            <person name="James T.Y."/>
            <person name="O'Malley M.A."/>
            <person name="Stajich J.E."/>
            <person name="Spatafora J.W."/>
            <person name="Visel A."/>
            <person name="Grigoriev I.V."/>
        </authorList>
    </citation>
    <scope>NUCLEOTIDE SEQUENCE [LARGE SCALE GENOMIC DNA]</scope>
    <source>
        <strain evidence="5 6">NRRL 1336</strain>
    </source>
</reference>
<dbReference type="InterPro" id="IPR032567">
    <property type="entry name" value="RTL1-rel"/>
</dbReference>
<keyword evidence="6" id="KW-1185">Reference proteome</keyword>
<feature type="compositionally biased region" description="Basic and acidic residues" evidence="3">
    <location>
        <begin position="211"/>
        <end position="225"/>
    </location>
</feature>
<dbReference type="Pfam" id="PF00098">
    <property type="entry name" value="zf-CCHC"/>
    <property type="match status" value="1"/>
</dbReference>
<feature type="region of interest" description="Disordered" evidence="3">
    <location>
        <begin position="515"/>
        <end position="551"/>
    </location>
</feature>
<dbReference type="InterPro" id="IPR036875">
    <property type="entry name" value="Znf_CCHC_sf"/>
</dbReference>
<dbReference type="PROSITE" id="PS50158">
    <property type="entry name" value="ZF_CCHC"/>
    <property type="match status" value="1"/>
</dbReference>
<proteinExistence type="predicted"/>
<keyword evidence="1" id="KW-0378">Hydrolase</keyword>
<evidence type="ECO:0000313" key="6">
    <source>
        <dbReference type="Proteomes" id="UP000193560"/>
    </source>
</evidence>
<dbReference type="InterPro" id="IPR001969">
    <property type="entry name" value="Aspartic_peptidase_AS"/>
</dbReference>
<evidence type="ECO:0000256" key="3">
    <source>
        <dbReference type="SAM" id="MobiDB-lite"/>
    </source>
</evidence>
<dbReference type="EMBL" id="MCGE01000036">
    <property type="protein sequence ID" value="ORZ07195.1"/>
    <property type="molecule type" value="Genomic_DNA"/>
</dbReference>
<dbReference type="SMART" id="SM00343">
    <property type="entry name" value="ZnF_C2HC"/>
    <property type="match status" value="1"/>
</dbReference>
<sequence length="551" mass="63409">MFNPQQYVDKPDRFYDRTYLPQRKCSYLVGHGESRNQGLVRFQEKFSRIFVSADVEESWWTELENIKQGEGSVNELQLTLEELFTRLDVTDDKTKKRHLLKSLKPELAYEVEKEGLKGYGETMKFVKKAEMLFYKHQNFKKEDSEFSMKDSMDSLVENFKSLQVFLVNQQQQQQHPGQQPRPDQQHQYYQRQPMARFVCYNCGDEGHMSRHCPNREEGPNRKCIENSDDEVSSEGEYDTSSEGSDDSSEGDDVDSYLYPSGYSSDDESSEVESEVEDSLSGYESEDDTHYEYAYDINRLKEASPFMVTAKIGKLETEAVVDTGAATSVISKGLARKLGLKVNGDRMTIEQLDGNPSKPNGVCEQVRLRVGGKLRPEHFIVHDNKADLMLLGMTWFEAYGAVPLPQERRLVIPTRSGKDVVVQGFKHKTVTIVDTPNASKPYQVTRQEDECVKEACTKYNLRKKKKKSYFSRQEDECLGHAISTNGSLPKGLENPADALSRIEIEPFRLELYEHYNNNEDNNNNYNNDINTRKQSDRKKTGNKVYNDYNGYN</sequence>
<dbReference type="PANTHER" id="PTHR15503">
    <property type="entry name" value="LDOC1 RELATED"/>
    <property type="match status" value="1"/>
</dbReference>
<protein>
    <recommendedName>
        <fullName evidence="4">CCHC-type domain-containing protein</fullName>
    </recommendedName>
</protein>
<keyword evidence="1" id="KW-0064">Aspartyl protease</keyword>